<dbReference type="PANTHER" id="PTHR45700">
    <property type="entry name" value="UBIQUITIN-PROTEIN LIGASE E3C"/>
    <property type="match status" value="1"/>
</dbReference>
<organism evidence="8 9">
    <name type="scientific">Neodothiora populina</name>
    <dbReference type="NCBI Taxonomy" id="2781224"/>
    <lineage>
        <taxon>Eukaryota</taxon>
        <taxon>Fungi</taxon>
        <taxon>Dikarya</taxon>
        <taxon>Ascomycota</taxon>
        <taxon>Pezizomycotina</taxon>
        <taxon>Dothideomycetes</taxon>
        <taxon>Dothideomycetidae</taxon>
        <taxon>Dothideales</taxon>
        <taxon>Dothioraceae</taxon>
        <taxon>Neodothiora</taxon>
    </lineage>
</organism>
<feature type="region of interest" description="Disordered" evidence="6">
    <location>
        <begin position="578"/>
        <end position="597"/>
    </location>
</feature>
<dbReference type="PROSITE" id="PS50237">
    <property type="entry name" value="HECT"/>
    <property type="match status" value="1"/>
</dbReference>
<keyword evidence="3" id="KW-0808">Transferase</keyword>
<evidence type="ECO:0000256" key="1">
    <source>
        <dbReference type="ARBA" id="ARBA00000885"/>
    </source>
</evidence>
<dbReference type="PROSITE" id="PS50096">
    <property type="entry name" value="IQ"/>
    <property type="match status" value="1"/>
</dbReference>
<name>A0ABR3P371_9PEZI</name>
<protein>
    <recommendedName>
        <fullName evidence="2">HECT-type E3 ubiquitin transferase</fullName>
        <ecNumber evidence="2">2.3.2.26</ecNumber>
    </recommendedName>
</protein>
<dbReference type="SUPFAM" id="SSF56204">
    <property type="entry name" value="Hect, E3 ligase catalytic domain"/>
    <property type="match status" value="1"/>
</dbReference>
<dbReference type="CDD" id="cd00078">
    <property type="entry name" value="HECTc"/>
    <property type="match status" value="1"/>
</dbReference>
<dbReference type="RefSeq" id="XP_069196857.1">
    <property type="nucleotide sequence ID" value="XM_069344434.1"/>
</dbReference>
<accession>A0ABR3P371</accession>
<dbReference type="Gene3D" id="3.30.2160.10">
    <property type="entry name" value="Hect, E3 ligase catalytic domain"/>
    <property type="match status" value="1"/>
</dbReference>
<comment type="caution">
    <text evidence="8">The sequence shown here is derived from an EMBL/GenBank/DDBJ whole genome shotgun (WGS) entry which is preliminary data.</text>
</comment>
<dbReference type="Gene3D" id="3.30.2410.10">
    <property type="entry name" value="Hect, E3 ligase catalytic domain"/>
    <property type="match status" value="1"/>
</dbReference>
<feature type="region of interest" description="Disordered" evidence="6">
    <location>
        <begin position="60"/>
        <end position="97"/>
    </location>
</feature>
<evidence type="ECO:0000256" key="5">
    <source>
        <dbReference type="PROSITE-ProRule" id="PRU00104"/>
    </source>
</evidence>
<dbReference type="InterPro" id="IPR044611">
    <property type="entry name" value="E3A/B/C-like"/>
</dbReference>
<feature type="compositionally biased region" description="Acidic residues" evidence="6">
    <location>
        <begin position="661"/>
        <end position="677"/>
    </location>
</feature>
<feature type="compositionally biased region" description="Polar residues" evidence="6">
    <location>
        <begin position="583"/>
        <end position="594"/>
    </location>
</feature>
<evidence type="ECO:0000313" key="8">
    <source>
        <dbReference type="EMBL" id="KAL1297175.1"/>
    </source>
</evidence>
<dbReference type="PANTHER" id="PTHR45700:SF2">
    <property type="entry name" value="UBIQUITIN-PROTEIN LIGASE E3C"/>
    <property type="match status" value="1"/>
</dbReference>
<evidence type="ECO:0000259" key="7">
    <source>
        <dbReference type="PROSITE" id="PS50237"/>
    </source>
</evidence>
<evidence type="ECO:0000256" key="3">
    <source>
        <dbReference type="ARBA" id="ARBA00022679"/>
    </source>
</evidence>
<gene>
    <name evidence="8" type="ORF">AAFC00_004748</name>
</gene>
<dbReference type="InterPro" id="IPR035983">
    <property type="entry name" value="Hect_E3_ubiquitin_ligase"/>
</dbReference>
<evidence type="ECO:0000256" key="6">
    <source>
        <dbReference type="SAM" id="MobiDB-lite"/>
    </source>
</evidence>
<evidence type="ECO:0000256" key="2">
    <source>
        <dbReference type="ARBA" id="ARBA00012485"/>
    </source>
</evidence>
<evidence type="ECO:0000313" key="9">
    <source>
        <dbReference type="Proteomes" id="UP001562354"/>
    </source>
</evidence>
<reference evidence="8 9" key="1">
    <citation type="submission" date="2024-07" db="EMBL/GenBank/DDBJ databases">
        <title>Draft sequence of the Neodothiora populina.</title>
        <authorList>
            <person name="Drown D.D."/>
            <person name="Schuette U.S."/>
            <person name="Buechlein A.B."/>
            <person name="Rusch D.R."/>
            <person name="Winton L.W."/>
            <person name="Adams G.A."/>
        </authorList>
    </citation>
    <scope>NUCLEOTIDE SEQUENCE [LARGE SCALE GENOMIC DNA]</scope>
    <source>
        <strain evidence="8 9">CPC 39397</strain>
    </source>
</reference>
<keyword evidence="9" id="KW-1185">Reference proteome</keyword>
<dbReference type="GeneID" id="95978448"/>
<sequence length="1168" mass="131175">MYQSFTGSSRRPRQVNLSGRNTNPFAATSSGPQQAILSAHQDRQHRQQQRQQLSAAKLIQRTWRGHSSRSKTKDAWRQQWDSVEREEDAGATETKPYPNATQSIARLRMLLLFFTPNHPSDVDRLLRYASRLQATLAVGPPAAAGSAASSEQVASRSAYLRMERACLQTLSALSQTSQVEKIDSILQMLPLIISHIPEESATISTQYYSVLTSLPSNNISNATFEALLAPLRTTCLGAYEGFLMSYLAHPHDPSLLQQLPAAIDIHIFTQATANVSSNSSLTSNKCLWLLCQYIYLVYLMHQAPATHTLPFDIMPHIPAIANLLAALVDNIAPESSALHLDNITYDRDVLSARHTSRVPLNDFLHTQLQRLVDQTAIRSLLLRPNAQASDAIDGASNATQMLAGYALALLRMFPLHADDIRMWLYLGPPGQSRSGSAMSYFWKGARNTNIFDAIFRDPRAAVDLLVASKPSSSSWLAPAAHQERTAQRAAEWRVLMIFLELYTFVLKIVDDEEFLGGERAGANHISNNALALTDIKDLSVFLKNLGFAMYYHAQDISDLFHPNAETLTSASLSRHFSSSTSTEDLQSNSKTPEQPSVAGITGMSLDYLKALVTGLLRAVYERDSRRQFLPKGHWLMTSPFDMSNFIQAVVGEEERRKQLESQEEEDSDDDDTSEAEADAWTSSQTPAARNRFSRQARDQERASKKRYLQAVAPRLEVLQNMPFLIPFETRVEIFREFVRLDQAKRRGGYVDSDTWRSFVMFRNPDGHAELNRHHAVVRRKHEFEDAFNAFYRLGADLKEPIQITFKDEFDIVEAGIDGGGVTKEFLTSVTSQAFDPSQGFFQENAQHLLYPNPTSVEEARNMLESRSRDPKTIQGGLSHLMQEYEFLGRVVGKCLYEGILIDIGFAGFFLTQWSVFKAGPSGQSAYRPTINDLRDLDEALYKGLLNLKYYPGNVEEDIPLTFTVTDEVRLSNGRTKTIESELMPGGANQAVTNENRLLYISLMARWRLFRQSYRQTTSFLKGLSSIIEPGWLSMFNQLELQTLIGGAASFIDVDDLRRNTQYGGVYVIGDDLQEHDTVKLFWQVMKTMSDEDRRKLLKFVTSTPRAPLLGFGSLNPRFSIRDSGDDESRFPTTSTCVNLLKLPRYKTAGVLREKLLYAVNSGAGFDLS</sequence>
<feature type="region of interest" description="Disordered" evidence="6">
    <location>
        <begin position="653"/>
        <end position="701"/>
    </location>
</feature>
<dbReference type="Proteomes" id="UP001562354">
    <property type="component" value="Unassembled WGS sequence"/>
</dbReference>
<comment type="catalytic activity">
    <reaction evidence="1">
        <text>S-ubiquitinyl-[E2 ubiquitin-conjugating enzyme]-L-cysteine + [acceptor protein]-L-lysine = [E2 ubiquitin-conjugating enzyme]-L-cysteine + N(6)-ubiquitinyl-[acceptor protein]-L-lysine.</text>
        <dbReference type="EC" id="2.3.2.26"/>
    </reaction>
</comment>
<evidence type="ECO:0000256" key="4">
    <source>
        <dbReference type="ARBA" id="ARBA00022786"/>
    </source>
</evidence>
<dbReference type="Gene3D" id="3.90.1750.10">
    <property type="entry name" value="Hect, E3 ligase catalytic domains"/>
    <property type="match status" value="1"/>
</dbReference>
<dbReference type="InterPro" id="IPR000569">
    <property type="entry name" value="HECT_dom"/>
</dbReference>
<keyword evidence="4 5" id="KW-0833">Ubl conjugation pathway</keyword>
<feature type="domain" description="HECT" evidence="7">
    <location>
        <begin position="793"/>
        <end position="1168"/>
    </location>
</feature>
<dbReference type="Pfam" id="PF00632">
    <property type="entry name" value="HECT"/>
    <property type="match status" value="1"/>
</dbReference>
<dbReference type="EC" id="2.3.2.26" evidence="2"/>
<feature type="active site" description="Glycyl thioester intermediate" evidence="5">
    <location>
        <position position="1136"/>
    </location>
</feature>
<proteinExistence type="predicted"/>
<dbReference type="SMART" id="SM00119">
    <property type="entry name" value="HECTc"/>
    <property type="match status" value="1"/>
</dbReference>
<dbReference type="EMBL" id="JBFMKM010000016">
    <property type="protein sequence ID" value="KAL1297175.1"/>
    <property type="molecule type" value="Genomic_DNA"/>
</dbReference>
<feature type="region of interest" description="Disordered" evidence="6">
    <location>
        <begin position="1"/>
        <end position="32"/>
    </location>
</feature>